<sequence>MTFEDFSVTGALYHIVSIIDLEKTLAEGIHHDDKITYFDKYYDFHSFFDQYRTDNIPNWVIRKKAIFASMNFKEGHNWHSHTALLKVKVDTKKCWVCNENKANILFEPFILQHIKGFEEAKKFIEKQGKKLAEEYWMDSLSLEDNMRIRRDKEKGYDAEVLIFHDIPPEDIECLYIISDHSIMSPNEWLHYFNTELL</sequence>
<reference evidence="1 2" key="1">
    <citation type="submission" date="2016-11" db="EMBL/GenBank/DDBJ databases">
        <authorList>
            <person name="Jaros S."/>
            <person name="Januszkiewicz K."/>
            <person name="Wedrychowicz H."/>
        </authorList>
    </citation>
    <scope>NUCLEOTIDE SEQUENCE [LARGE SCALE GENOMIC DNA]</scope>
    <source>
        <strain evidence="1 2">DSM 19022</strain>
    </source>
</reference>
<dbReference type="RefSeq" id="WP_073023558.1">
    <property type="nucleotide sequence ID" value="NZ_FQZS01000003.1"/>
</dbReference>
<accession>A0A1M6AZ80</accession>
<dbReference type="OrthoDB" id="1706153at2"/>
<evidence type="ECO:0000313" key="1">
    <source>
        <dbReference type="EMBL" id="SHI41809.1"/>
    </source>
</evidence>
<protein>
    <submittedName>
        <fullName evidence="1">Uncharacterized protein</fullName>
    </submittedName>
</protein>
<organism evidence="1 2">
    <name type="scientific">Lutispora thermophila DSM 19022</name>
    <dbReference type="NCBI Taxonomy" id="1122184"/>
    <lineage>
        <taxon>Bacteria</taxon>
        <taxon>Bacillati</taxon>
        <taxon>Bacillota</taxon>
        <taxon>Clostridia</taxon>
        <taxon>Lutisporales</taxon>
        <taxon>Lutisporaceae</taxon>
        <taxon>Lutispora</taxon>
    </lineage>
</organism>
<name>A0A1M6AZ80_9FIRM</name>
<dbReference type="Proteomes" id="UP000184442">
    <property type="component" value="Unassembled WGS sequence"/>
</dbReference>
<evidence type="ECO:0000313" key="2">
    <source>
        <dbReference type="Proteomes" id="UP000184442"/>
    </source>
</evidence>
<dbReference type="AlphaFoldDB" id="A0A1M6AZ80"/>
<proteinExistence type="predicted"/>
<keyword evidence="2" id="KW-1185">Reference proteome</keyword>
<gene>
    <name evidence="1" type="ORF">SAMN02745176_00194</name>
</gene>
<dbReference type="EMBL" id="FQZS01000003">
    <property type="protein sequence ID" value="SHI41809.1"/>
    <property type="molecule type" value="Genomic_DNA"/>
</dbReference>